<protein>
    <recommendedName>
        <fullName evidence="2">Caspase family p20 domain-containing protein</fullName>
    </recommendedName>
</protein>
<evidence type="ECO:0000259" key="2">
    <source>
        <dbReference type="PROSITE" id="PS50208"/>
    </source>
</evidence>
<dbReference type="SUPFAM" id="SSF52129">
    <property type="entry name" value="Caspase-like"/>
    <property type="match status" value="1"/>
</dbReference>
<organism evidence="3 5">
    <name type="scientific">Rotaria magnacalcarata</name>
    <dbReference type="NCBI Taxonomy" id="392030"/>
    <lineage>
        <taxon>Eukaryota</taxon>
        <taxon>Metazoa</taxon>
        <taxon>Spiralia</taxon>
        <taxon>Gnathifera</taxon>
        <taxon>Rotifera</taxon>
        <taxon>Eurotatoria</taxon>
        <taxon>Bdelloidea</taxon>
        <taxon>Philodinida</taxon>
        <taxon>Philodinidae</taxon>
        <taxon>Rotaria</taxon>
    </lineage>
</organism>
<dbReference type="Gene3D" id="3.40.50.1460">
    <property type="match status" value="1"/>
</dbReference>
<sequence>MLKRDQKLTCKPSSQCLDRMASSTFDRRKKALVVGINKYVHAGSSLKTCIADAIALGDTLRSIGFEVLPGIDYTFEKFKHKIDEFVQKIQNGDVILFYFAGHGQESDGKNYLISSDYNYDHSTDENMYLANNAVNIQYILHNMTKKNPYVIIFILDCCRTRKIRTTSIAGLSPMNAPSETLLVFSCGPGKGALDDTGNGQNSIFMENLLQHIANPDEDIESLIMKVTRDVRQATGGYQIPYRTSSLTEKIFFTRANPLGLKQELPLSGLSRHLQPRNLPDTVYDASGFVYQADENDDALPSAINSATIVTYVNIPTTICALSSKIGSTSYANAVAAVFHSAMSRVVVRENGVPCYHKIRKKLIKDYGEHEVIIEDVLRKWCPIYRLRYERIEELGARQAIEAERSVLATFSLFEQEWTNFSNFYNSYPTGILERKDLGMHSSLTNEYSHAVVLTKTNTTYLTFMNSWGMSFADNGFFKVRDQSVLNLSFYDVYWTLEDLKDSEIRGFQSMCTEVEREIT</sequence>
<dbReference type="EMBL" id="CAJOBJ010001115">
    <property type="protein sequence ID" value="CAF3862229.1"/>
    <property type="molecule type" value="Genomic_DNA"/>
</dbReference>
<comment type="caution">
    <text evidence="3">The sequence shown here is derived from an EMBL/GenBank/DDBJ whole genome shotgun (WGS) entry which is preliminary data.</text>
</comment>
<comment type="similarity">
    <text evidence="1">Belongs to the peptidase C14A family.</text>
</comment>
<dbReference type="PROSITE" id="PS50208">
    <property type="entry name" value="CASPASE_P20"/>
    <property type="match status" value="1"/>
</dbReference>
<dbReference type="InterPro" id="IPR052039">
    <property type="entry name" value="Caspase-related_regulators"/>
</dbReference>
<dbReference type="Proteomes" id="UP000681720">
    <property type="component" value="Unassembled WGS sequence"/>
</dbReference>
<gene>
    <name evidence="4" type="ORF">GIL414_LOCUS4557</name>
    <name evidence="3" type="ORF">KQP761_LOCUS15456</name>
</gene>
<feature type="domain" description="Caspase family p20" evidence="2">
    <location>
        <begin position="27"/>
        <end position="162"/>
    </location>
</feature>
<dbReference type="Gene3D" id="3.90.70.10">
    <property type="entry name" value="Cysteine proteinases"/>
    <property type="match status" value="1"/>
</dbReference>
<dbReference type="InterPro" id="IPR001309">
    <property type="entry name" value="Pept_C14_p20"/>
</dbReference>
<dbReference type="EMBL" id="CAJNOW010007543">
    <property type="protein sequence ID" value="CAF1516664.1"/>
    <property type="molecule type" value="Genomic_DNA"/>
</dbReference>
<dbReference type="PANTHER" id="PTHR22576">
    <property type="entry name" value="MUCOSA ASSOCIATED LYMPHOID TISSUE LYMPHOMA TRANSLOCATION PROTEIN 1/PARACASPASE"/>
    <property type="match status" value="1"/>
</dbReference>
<dbReference type="InterPro" id="IPR011600">
    <property type="entry name" value="Pept_C14_caspase"/>
</dbReference>
<dbReference type="SUPFAM" id="SSF54001">
    <property type="entry name" value="Cysteine proteinases"/>
    <property type="match status" value="1"/>
</dbReference>
<dbReference type="Pfam" id="PF00656">
    <property type="entry name" value="Peptidase_C14"/>
    <property type="match status" value="1"/>
</dbReference>
<evidence type="ECO:0000313" key="4">
    <source>
        <dbReference type="EMBL" id="CAF3862229.1"/>
    </source>
</evidence>
<dbReference type="GO" id="GO:0004197">
    <property type="term" value="F:cysteine-type endopeptidase activity"/>
    <property type="evidence" value="ECO:0007669"/>
    <property type="project" value="InterPro"/>
</dbReference>
<dbReference type="AlphaFoldDB" id="A0A815UIK1"/>
<evidence type="ECO:0000256" key="1">
    <source>
        <dbReference type="ARBA" id="ARBA00010134"/>
    </source>
</evidence>
<reference evidence="3" key="1">
    <citation type="submission" date="2021-02" db="EMBL/GenBank/DDBJ databases">
        <authorList>
            <person name="Nowell W R."/>
        </authorList>
    </citation>
    <scope>NUCLEOTIDE SEQUENCE</scope>
</reference>
<dbReference type="InterPro" id="IPR038765">
    <property type="entry name" value="Papain-like_cys_pep_sf"/>
</dbReference>
<dbReference type="OrthoDB" id="10051861at2759"/>
<evidence type="ECO:0000313" key="5">
    <source>
        <dbReference type="Proteomes" id="UP000663834"/>
    </source>
</evidence>
<dbReference type="GO" id="GO:0006508">
    <property type="term" value="P:proteolysis"/>
    <property type="evidence" value="ECO:0007669"/>
    <property type="project" value="InterPro"/>
</dbReference>
<name>A0A815UIK1_9BILA</name>
<evidence type="ECO:0000313" key="3">
    <source>
        <dbReference type="EMBL" id="CAF1516664.1"/>
    </source>
</evidence>
<dbReference type="SMART" id="SM00115">
    <property type="entry name" value="CASc"/>
    <property type="match status" value="1"/>
</dbReference>
<dbReference type="InterPro" id="IPR015917">
    <property type="entry name" value="Pept_C14A"/>
</dbReference>
<dbReference type="Proteomes" id="UP000663834">
    <property type="component" value="Unassembled WGS sequence"/>
</dbReference>
<dbReference type="InterPro" id="IPR029030">
    <property type="entry name" value="Caspase-like_dom_sf"/>
</dbReference>
<dbReference type="PANTHER" id="PTHR22576:SF37">
    <property type="entry name" value="MUCOSA-ASSOCIATED LYMPHOID TISSUE LYMPHOMA TRANSLOCATION PROTEIN 1"/>
    <property type="match status" value="1"/>
</dbReference>
<accession>A0A815UIK1</accession>
<proteinExistence type="inferred from homology"/>